<dbReference type="SUPFAM" id="SSF56112">
    <property type="entry name" value="Protein kinase-like (PK-like)"/>
    <property type="match status" value="1"/>
</dbReference>
<sequence length="403" mass="46259">MPKFIGPAAMNLYTPADGLFGTHVTWADVEEDMQNGFDTDAYFGPNKYATNIGEGNGFMSRIVLIDPDWQHKDKELPEKFIVKIVSQLALQKVAAEMAEEKKIENRLNSSEFMATLEKTQKRLHNVEITVYEHLRKLPTGKIPLAKIYHAKKFTESNPVKGYIIMEYLDNIKAVHIFENVPLDSMKQMVQSLMEMLRNFGNEVLADKTDEIEKILPDLLDLEAAELLPDEIGMKRVLCHGDLWSMNILWRDNGKHLDLAALIDYQTAHMGCPASDLVRVFSSCLSAKDRRKHWEELVEDFYGYMEKEVGDAEMPYTLEQLKESYRQSFPLCAFMIVPAIGPLCDLLCRNPEDEKQKEYLSTATEKTECLLEDIIYYHERNMKLKRGEESENQKNQSDGLLNGS</sequence>
<organism evidence="2 3">
    <name type="scientific">Ancylostoma duodenale</name>
    <dbReference type="NCBI Taxonomy" id="51022"/>
    <lineage>
        <taxon>Eukaryota</taxon>
        <taxon>Metazoa</taxon>
        <taxon>Ecdysozoa</taxon>
        <taxon>Nematoda</taxon>
        <taxon>Chromadorea</taxon>
        <taxon>Rhabditida</taxon>
        <taxon>Rhabditina</taxon>
        <taxon>Rhabditomorpha</taxon>
        <taxon>Strongyloidea</taxon>
        <taxon>Ancylostomatidae</taxon>
        <taxon>Ancylostomatinae</taxon>
        <taxon>Ancylostoma</taxon>
    </lineage>
</organism>
<dbReference type="EMBL" id="KN728188">
    <property type="protein sequence ID" value="KIH64203.1"/>
    <property type="molecule type" value="Genomic_DNA"/>
</dbReference>
<dbReference type="SMART" id="SM00587">
    <property type="entry name" value="CHK"/>
    <property type="match status" value="1"/>
</dbReference>
<name>A0A0C2D3X6_9BILA</name>
<evidence type="ECO:0000259" key="1">
    <source>
        <dbReference type="SMART" id="SM00587"/>
    </source>
</evidence>
<dbReference type="Gene3D" id="3.90.1200.10">
    <property type="match status" value="1"/>
</dbReference>
<evidence type="ECO:0000313" key="2">
    <source>
        <dbReference type="EMBL" id="KIH64203.1"/>
    </source>
</evidence>
<evidence type="ECO:0000313" key="3">
    <source>
        <dbReference type="Proteomes" id="UP000054047"/>
    </source>
</evidence>
<keyword evidence="3" id="KW-1185">Reference proteome</keyword>
<dbReference type="InterPro" id="IPR015897">
    <property type="entry name" value="CHK_kinase-like"/>
</dbReference>
<dbReference type="Proteomes" id="UP000054047">
    <property type="component" value="Unassembled WGS sequence"/>
</dbReference>
<dbReference type="OrthoDB" id="5915577at2759"/>
<reference evidence="2 3" key="1">
    <citation type="submission" date="2013-12" db="EMBL/GenBank/DDBJ databases">
        <title>Draft genome of the parsitic nematode Ancylostoma duodenale.</title>
        <authorList>
            <person name="Mitreva M."/>
        </authorList>
    </citation>
    <scope>NUCLEOTIDE SEQUENCE [LARGE SCALE GENOMIC DNA]</scope>
    <source>
        <strain evidence="2 3">Zhejiang</strain>
    </source>
</reference>
<dbReference type="PANTHER" id="PTHR23020:SF15">
    <property type="entry name" value="CHK KINASE-LIKE DOMAIN-CONTAINING PROTEIN"/>
    <property type="match status" value="1"/>
</dbReference>
<dbReference type="Pfam" id="PF01636">
    <property type="entry name" value="APH"/>
    <property type="match status" value="1"/>
</dbReference>
<gene>
    <name evidence="2" type="ORF">ANCDUO_05490</name>
</gene>
<protein>
    <recommendedName>
        <fullName evidence="1">CHK kinase-like domain-containing protein</fullName>
    </recommendedName>
</protein>
<dbReference type="InterPro" id="IPR002575">
    <property type="entry name" value="Aminoglycoside_PTrfase"/>
</dbReference>
<feature type="domain" description="CHK kinase-like" evidence="1">
    <location>
        <begin position="162"/>
        <end position="310"/>
    </location>
</feature>
<dbReference type="InterPro" id="IPR011009">
    <property type="entry name" value="Kinase-like_dom_sf"/>
</dbReference>
<dbReference type="AlphaFoldDB" id="A0A0C2D3X6"/>
<accession>A0A0C2D3X6</accession>
<dbReference type="InterPro" id="IPR052961">
    <property type="entry name" value="Oxido-Kinase-like_Enzymes"/>
</dbReference>
<dbReference type="Pfam" id="PF07914">
    <property type="entry name" value="DUF1679"/>
    <property type="match status" value="1"/>
</dbReference>
<dbReference type="InterPro" id="IPR012877">
    <property type="entry name" value="Dhs-27"/>
</dbReference>
<dbReference type="PANTHER" id="PTHR23020">
    <property type="entry name" value="UNCHARACTERIZED NUCLEAR HORMONE RECEPTOR-RELATED"/>
    <property type="match status" value="1"/>
</dbReference>
<proteinExistence type="predicted"/>